<dbReference type="OrthoDB" id="9813965at2"/>
<dbReference type="Pfam" id="PF00403">
    <property type="entry name" value="HMA"/>
    <property type="match status" value="1"/>
</dbReference>
<proteinExistence type="predicted"/>
<dbReference type="InterPro" id="IPR006121">
    <property type="entry name" value="HMA_dom"/>
</dbReference>
<dbReference type="AlphaFoldDB" id="A0A2S3ZB84"/>
<reference evidence="3 4" key="1">
    <citation type="submission" date="2018-01" db="EMBL/GenBank/DDBJ databases">
        <title>Cryobacterium sp. nov., from glaciers in China.</title>
        <authorList>
            <person name="Liu Q."/>
            <person name="Xin Y.-H."/>
        </authorList>
    </citation>
    <scope>NUCLEOTIDE SEQUENCE [LARGE SCALE GENOMIC DNA]</scope>
    <source>
        <strain evidence="3 4">TMB1-8</strain>
    </source>
</reference>
<dbReference type="CDD" id="cd00371">
    <property type="entry name" value="HMA"/>
    <property type="match status" value="1"/>
</dbReference>
<keyword evidence="1" id="KW-0479">Metal-binding</keyword>
<dbReference type="InterPro" id="IPR036163">
    <property type="entry name" value="HMA_dom_sf"/>
</dbReference>
<dbReference type="RefSeq" id="WP_103431493.1">
    <property type="nucleotide sequence ID" value="NZ_PPXF01000053.1"/>
</dbReference>
<dbReference type="PROSITE" id="PS01047">
    <property type="entry name" value="HMA_1"/>
    <property type="match status" value="1"/>
</dbReference>
<dbReference type="Proteomes" id="UP000237104">
    <property type="component" value="Unassembled WGS sequence"/>
</dbReference>
<dbReference type="EMBL" id="PPXF01000053">
    <property type="protein sequence ID" value="POH62833.1"/>
    <property type="molecule type" value="Genomic_DNA"/>
</dbReference>
<dbReference type="SUPFAM" id="SSF55008">
    <property type="entry name" value="HMA, heavy metal-associated domain"/>
    <property type="match status" value="1"/>
</dbReference>
<comment type="caution">
    <text evidence="3">The sequence shown here is derived from an EMBL/GenBank/DDBJ whole genome shotgun (WGS) entry which is preliminary data.</text>
</comment>
<dbReference type="InterPro" id="IPR017969">
    <property type="entry name" value="Heavy-metal-associated_CS"/>
</dbReference>
<dbReference type="GO" id="GO:0046872">
    <property type="term" value="F:metal ion binding"/>
    <property type="evidence" value="ECO:0007669"/>
    <property type="project" value="UniProtKB-KW"/>
</dbReference>
<name>A0A2S3ZB84_9MICO</name>
<evidence type="ECO:0000313" key="3">
    <source>
        <dbReference type="EMBL" id="POH62833.1"/>
    </source>
</evidence>
<evidence type="ECO:0000313" key="4">
    <source>
        <dbReference type="Proteomes" id="UP000237104"/>
    </source>
</evidence>
<feature type="domain" description="HMA" evidence="2">
    <location>
        <begin position="6"/>
        <end position="74"/>
    </location>
</feature>
<protein>
    <recommendedName>
        <fullName evidence="2">HMA domain-containing protein</fullName>
    </recommendedName>
</protein>
<dbReference type="PROSITE" id="PS50846">
    <property type="entry name" value="HMA_2"/>
    <property type="match status" value="1"/>
</dbReference>
<evidence type="ECO:0000256" key="1">
    <source>
        <dbReference type="ARBA" id="ARBA00022723"/>
    </source>
</evidence>
<sequence length="81" mass="8063">MAQTETVTDYLVTGMTCGHCVASVIEEVSLVPGVSAVTVDLAVGAASTVHVTSATAPARSDIHAAIDEAGYELQTTTGAAA</sequence>
<evidence type="ECO:0000259" key="2">
    <source>
        <dbReference type="PROSITE" id="PS50846"/>
    </source>
</evidence>
<organism evidence="3 4">
    <name type="scientific">Cryobacterium zongtaii</name>
    <dbReference type="NCBI Taxonomy" id="1259217"/>
    <lineage>
        <taxon>Bacteria</taxon>
        <taxon>Bacillati</taxon>
        <taxon>Actinomycetota</taxon>
        <taxon>Actinomycetes</taxon>
        <taxon>Micrococcales</taxon>
        <taxon>Microbacteriaceae</taxon>
        <taxon>Cryobacterium</taxon>
    </lineage>
</organism>
<gene>
    <name evidence="3" type="ORF">C3B59_11525</name>
</gene>
<accession>A0A2S3ZB84</accession>
<dbReference type="Gene3D" id="3.30.70.100">
    <property type="match status" value="1"/>
</dbReference>